<dbReference type="AlphaFoldDB" id="A0A4Q7U0J6"/>
<dbReference type="RefSeq" id="WP_130453977.1">
    <property type="nucleotide sequence ID" value="NZ_QYAG01000001.1"/>
</dbReference>
<keyword evidence="3" id="KW-1185">Reference proteome</keyword>
<reference evidence="2 3" key="1">
    <citation type="journal article" date="2015" name="Stand. Genomic Sci.">
        <title>Genomic Encyclopedia of Bacterial and Archaeal Type Strains, Phase III: the genomes of soil and plant-associated and newly described type strains.</title>
        <authorList>
            <person name="Whitman W.B."/>
            <person name="Woyke T."/>
            <person name="Klenk H.P."/>
            <person name="Zhou Y."/>
            <person name="Lilburn T.G."/>
            <person name="Beck B.J."/>
            <person name="De Vos P."/>
            <person name="Vandamme P."/>
            <person name="Eisen J.A."/>
            <person name="Garrity G."/>
            <person name="Hugenholtz P."/>
            <person name="Kyrpides N.C."/>
        </authorList>
    </citation>
    <scope>NUCLEOTIDE SEQUENCE [LARGE SCALE GENOMIC DNA]</scope>
    <source>
        <strain evidence="2 3">RF6</strain>
    </source>
</reference>
<evidence type="ECO:0000313" key="3">
    <source>
        <dbReference type="Proteomes" id="UP000291832"/>
    </source>
</evidence>
<feature type="region of interest" description="Disordered" evidence="1">
    <location>
        <begin position="1"/>
        <end position="20"/>
    </location>
</feature>
<dbReference type="EMBL" id="SHKI01000004">
    <property type="protein sequence ID" value="RZT66387.1"/>
    <property type="molecule type" value="Genomic_DNA"/>
</dbReference>
<evidence type="ECO:0000313" key="2">
    <source>
        <dbReference type="EMBL" id="RZT66387.1"/>
    </source>
</evidence>
<sequence length="437" mass="47430">MSDESRSDADDELVPNDSEQEFDHEVEWVSDFENMLVLGRSRQDVEGYLQSQGLLGRAVAFGKEKLVPGLRASSEMVQKLSESAVESGMWVKLTPESLEAIKEFGLTESGVPGVVHAMAGSRGSMKKWLQFDVSAKAMMSNPVTLAGVAGSLDQAAREQEAVELRAMLERIDYKLDLVLRAQDDEVIGRLAGAEQQIEEAMSLRAAEGTIDETIWSKVDGAPMVVRQVRETAMRRLDGIASDLEQGKGIGELNERLQHAEGEVRSWLSVIGRSLVAEGELAVLELTLLAAIAPEKVNTRRLSLAKAREEAQEKLLERIAGLVQRMDRAAEKTNEYKLAHVRGVPKTIESINDVKSVVQVFCDGLGIEVDWKNVDPKELLEALKEWPQVRNALVEAGSAAWKHGKPVLGLVATAAIGALISRGRSGGGSAGASPSSET</sequence>
<dbReference type="OrthoDB" id="4391631at2"/>
<dbReference type="Proteomes" id="UP000291832">
    <property type="component" value="Unassembled WGS sequence"/>
</dbReference>
<feature type="compositionally biased region" description="Acidic residues" evidence="1">
    <location>
        <begin position="9"/>
        <end position="20"/>
    </location>
</feature>
<organism evidence="2 3">
    <name type="scientific">Leucobacter luti</name>
    <dbReference type="NCBI Taxonomy" id="340320"/>
    <lineage>
        <taxon>Bacteria</taxon>
        <taxon>Bacillati</taxon>
        <taxon>Actinomycetota</taxon>
        <taxon>Actinomycetes</taxon>
        <taxon>Micrococcales</taxon>
        <taxon>Microbacteriaceae</taxon>
        <taxon>Leucobacter</taxon>
    </lineage>
</organism>
<gene>
    <name evidence="2" type="ORF">EV139_1824</name>
</gene>
<protein>
    <submittedName>
        <fullName evidence="2">Uncharacterized protein</fullName>
    </submittedName>
</protein>
<comment type="caution">
    <text evidence="2">The sequence shown here is derived from an EMBL/GenBank/DDBJ whole genome shotgun (WGS) entry which is preliminary data.</text>
</comment>
<name>A0A4Q7U0J6_9MICO</name>
<proteinExistence type="predicted"/>
<evidence type="ECO:0000256" key="1">
    <source>
        <dbReference type="SAM" id="MobiDB-lite"/>
    </source>
</evidence>
<accession>A0A4Q7U0J6</accession>